<feature type="region of interest" description="Disordered" evidence="1">
    <location>
        <begin position="389"/>
        <end position="424"/>
    </location>
</feature>
<gene>
    <name evidence="3" type="ORF">CCMP2556_LOCUS12898</name>
</gene>
<protein>
    <recommendedName>
        <fullName evidence="2">GP-PDE domain-containing protein</fullName>
    </recommendedName>
</protein>
<organism evidence="3 4">
    <name type="scientific">Durusdinium trenchii</name>
    <dbReference type="NCBI Taxonomy" id="1381693"/>
    <lineage>
        <taxon>Eukaryota</taxon>
        <taxon>Sar</taxon>
        <taxon>Alveolata</taxon>
        <taxon>Dinophyceae</taxon>
        <taxon>Suessiales</taxon>
        <taxon>Symbiodiniaceae</taxon>
        <taxon>Durusdinium</taxon>
    </lineage>
</organism>
<dbReference type="SUPFAM" id="SSF51695">
    <property type="entry name" value="PLC-like phosphodiesterases"/>
    <property type="match status" value="1"/>
</dbReference>
<dbReference type="PANTHER" id="PTHR46211">
    <property type="entry name" value="GLYCEROPHOSPHORYL DIESTER PHOSPHODIESTERASE"/>
    <property type="match status" value="1"/>
</dbReference>
<sequence>MAKPQRPLVWAHRGASQIRPENTLAAFRAALEAGADGVELDVHPSADDYVVVIHDATVDRTTDASGLVKDLTWAQLQRADAGVKHSLAFAHEREVLELITTHDKMLLIELKGPFSGLPTWTARALKPWVHQSAYPQLPRLVAKVLEPYAGQVRAGQILAQSFYRPYLDELRHLVPDLRLLYLTLSPASGWLQREDLQGVPLDFYGVSVRHAAVTPHSVNGLHERQGKVFAWTVDSEEHLKAVISAGVDGVITNRPDKALAVLSLSNTNSQRPAKRLCVAIVVCSEKAAGTFVRNAEPAIAAVRTRWLPSGSTAGAPDLQRRILAALPQDEVKAYQRAGLAWRQAAKEFVTDVLRAWRFLRLSFGWGPDFEMRCLLRRLKRLGQRHGLMELPEVAPSSPASTPSSPGTACEGYPPSSPPQSPVQAAKGAQPSQLLLCRHPLGNALGELWLLQLQSSRCQDPARRALSRLLAAQPQLLANHAVLEVNAGAGLVGLGSSAYAKTMTITAPDDLTCRLIRLNASLLGKGKVMPEGRECLFCEDASHQVPVYVYTLPISLNGAKALARQWQWDSGSAMRALKPSLLAPSFDVILHAGEPLDVQGLMEMCQHLLAPAGLLVTVPKLG</sequence>
<dbReference type="PANTHER" id="PTHR46211:SF14">
    <property type="entry name" value="GLYCEROPHOSPHODIESTER PHOSPHODIESTERASE"/>
    <property type="match status" value="1"/>
</dbReference>
<proteinExistence type="predicted"/>
<name>A0ABP0JSS0_9DINO</name>
<dbReference type="PROSITE" id="PS51704">
    <property type="entry name" value="GP_PDE"/>
    <property type="match status" value="1"/>
</dbReference>
<dbReference type="Gene3D" id="3.40.50.150">
    <property type="entry name" value="Vaccinia Virus protein VP39"/>
    <property type="match status" value="1"/>
</dbReference>
<keyword evidence="4" id="KW-1185">Reference proteome</keyword>
<evidence type="ECO:0000256" key="1">
    <source>
        <dbReference type="SAM" id="MobiDB-lite"/>
    </source>
</evidence>
<reference evidence="3 4" key="1">
    <citation type="submission" date="2024-02" db="EMBL/GenBank/DDBJ databases">
        <authorList>
            <person name="Chen Y."/>
            <person name="Shah S."/>
            <person name="Dougan E. K."/>
            <person name="Thang M."/>
            <person name="Chan C."/>
        </authorList>
    </citation>
    <scope>NUCLEOTIDE SEQUENCE [LARGE SCALE GENOMIC DNA]</scope>
</reference>
<dbReference type="EMBL" id="CAXAMN010006413">
    <property type="protein sequence ID" value="CAK9017506.1"/>
    <property type="molecule type" value="Genomic_DNA"/>
</dbReference>
<evidence type="ECO:0000259" key="2">
    <source>
        <dbReference type="PROSITE" id="PS51704"/>
    </source>
</evidence>
<feature type="compositionally biased region" description="Low complexity" evidence="1">
    <location>
        <begin position="394"/>
        <end position="408"/>
    </location>
</feature>
<evidence type="ECO:0000313" key="4">
    <source>
        <dbReference type="Proteomes" id="UP001642484"/>
    </source>
</evidence>
<dbReference type="Gene3D" id="3.20.20.190">
    <property type="entry name" value="Phosphatidylinositol (PI) phosphodiesterase"/>
    <property type="match status" value="1"/>
</dbReference>
<dbReference type="Pfam" id="PF03009">
    <property type="entry name" value="GDPD"/>
    <property type="match status" value="1"/>
</dbReference>
<comment type="caution">
    <text evidence="3">The sequence shown here is derived from an EMBL/GenBank/DDBJ whole genome shotgun (WGS) entry which is preliminary data.</text>
</comment>
<dbReference type="Proteomes" id="UP001642484">
    <property type="component" value="Unassembled WGS sequence"/>
</dbReference>
<evidence type="ECO:0000313" key="3">
    <source>
        <dbReference type="EMBL" id="CAK9017506.1"/>
    </source>
</evidence>
<dbReference type="InterPro" id="IPR017946">
    <property type="entry name" value="PLC-like_Pdiesterase_TIM-brl"/>
</dbReference>
<dbReference type="InterPro" id="IPR030395">
    <property type="entry name" value="GP_PDE_dom"/>
</dbReference>
<accession>A0ABP0JSS0</accession>
<dbReference type="InterPro" id="IPR029063">
    <property type="entry name" value="SAM-dependent_MTases_sf"/>
</dbReference>
<feature type="domain" description="GP-PDE" evidence="2">
    <location>
        <begin position="7"/>
        <end position="262"/>
    </location>
</feature>